<dbReference type="InterPro" id="IPR008995">
    <property type="entry name" value="Mo/tungstate-bd_C_term_dom"/>
</dbReference>
<dbReference type="InterPro" id="IPR003593">
    <property type="entry name" value="AAA+_ATPase"/>
</dbReference>
<evidence type="ECO:0000259" key="4">
    <source>
        <dbReference type="PROSITE" id="PS50893"/>
    </source>
</evidence>
<evidence type="ECO:0000256" key="3">
    <source>
        <dbReference type="ARBA" id="ARBA00022840"/>
    </source>
</evidence>
<keyword evidence="2" id="KW-0547">Nucleotide-binding</keyword>
<dbReference type="InterPro" id="IPR027417">
    <property type="entry name" value="P-loop_NTPase"/>
</dbReference>
<dbReference type="PROSITE" id="PS50893">
    <property type="entry name" value="ABC_TRANSPORTER_2"/>
    <property type="match status" value="1"/>
</dbReference>
<keyword evidence="3 5" id="KW-0067">ATP-binding</keyword>
<reference evidence="5 6" key="1">
    <citation type="submission" date="2021-03" db="EMBL/GenBank/DDBJ databases">
        <authorList>
            <person name="So Y."/>
        </authorList>
    </citation>
    <scope>NUCLEOTIDE SEQUENCE [LARGE SCALE GENOMIC DNA]</scope>
    <source>
        <strain evidence="5 6">PWR1</strain>
    </source>
</reference>
<evidence type="ECO:0000256" key="2">
    <source>
        <dbReference type="ARBA" id="ARBA00022741"/>
    </source>
</evidence>
<dbReference type="GO" id="GO:0005524">
    <property type="term" value="F:ATP binding"/>
    <property type="evidence" value="ECO:0007669"/>
    <property type="project" value="UniProtKB-KW"/>
</dbReference>
<dbReference type="Proteomes" id="UP000680815">
    <property type="component" value="Unassembled WGS sequence"/>
</dbReference>
<comment type="caution">
    <text evidence="5">The sequence shown here is derived from an EMBL/GenBank/DDBJ whole genome shotgun (WGS) entry which is preliminary data.</text>
</comment>
<evidence type="ECO:0000256" key="1">
    <source>
        <dbReference type="ARBA" id="ARBA00022448"/>
    </source>
</evidence>
<dbReference type="Pfam" id="PF08402">
    <property type="entry name" value="TOBE_2"/>
    <property type="match status" value="1"/>
</dbReference>
<evidence type="ECO:0000313" key="6">
    <source>
        <dbReference type="Proteomes" id="UP000680815"/>
    </source>
</evidence>
<organism evidence="5 6">
    <name type="scientific">Roseomonas nitratireducens</name>
    <dbReference type="NCBI Taxonomy" id="2820810"/>
    <lineage>
        <taxon>Bacteria</taxon>
        <taxon>Pseudomonadati</taxon>
        <taxon>Pseudomonadota</taxon>
        <taxon>Alphaproteobacteria</taxon>
        <taxon>Acetobacterales</taxon>
        <taxon>Roseomonadaceae</taxon>
        <taxon>Roseomonas</taxon>
    </lineage>
</organism>
<dbReference type="InterPro" id="IPR003439">
    <property type="entry name" value="ABC_transporter-like_ATP-bd"/>
</dbReference>
<dbReference type="SMART" id="SM00382">
    <property type="entry name" value="AAA"/>
    <property type="match status" value="1"/>
</dbReference>
<dbReference type="SUPFAM" id="SSF52540">
    <property type="entry name" value="P-loop containing nucleoside triphosphate hydrolases"/>
    <property type="match status" value="1"/>
</dbReference>
<dbReference type="Pfam" id="PF00005">
    <property type="entry name" value="ABC_tran"/>
    <property type="match status" value="1"/>
</dbReference>
<dbReference type="RefSeq" id="WP_209349735.1">
    <property type="nucleotide sequence ID" value="NZ_JAGIYZ010000001.1"/>
</dbReference>
<proteinExistence type="predicted"/>
<feature type="domain" description="ABC transporter" evidence="4">
    <location>
        <begin position="12"/>
        <end position="242"/>
    </location>
</feature>
<name>A0ABS4AP51_9PROT</name>
<gene>
    <name evidence="5" type="ORF">J5Y09_00400</name>
</gene>
<dbReference type="InterPro" id="IPR013611">
    <property type="entry name" value="Transp-assoc_OB_typ2"/>
</dbReference>
<dbReference type="PANTHER" id="PTHR42781">
    <property type="entry name" value="SPERMIDINE/PUTRESCINE IMPORT ATP-BINDING PROTEIN POTA"/>
    <property type="match status" value="1"/>
</dbReference>
<keyword evidence="6" id="KW-1185">Reference proteome</keyword>
<dbReference type="PANTHER" id="PTHR42781:SF4">
    <property type="entry name" value="SPERMIDINE_PUTRESCINE IMPORT ATP-BINDING PROTEIN POTA"/>
    <property type="match status" value="1"/>
</dbReference>
<dbReference type="SUPFAM" id="SSF50331">
    <property type="entry name" value="MOP-like"/>
    <property type="match status" value="1"/>
</dbReference>
<protein>
    <submittedName>
        <fullName evidence="5">ABC transporter ATP-binding protein</fullName>
    </submittedName>
</protein>
<dbReference type="EMBL" id="JAGIYZ010000001">
    <property type="protein sequence ID" value="MBP0462357.1"/>
    <property type="molecule type" value="Genomic_DNA"/>
</dbReference>
<dbReference type="PROSITE" id="PS00211">
    <property type="entry name" value="ABC_TRANSPORTER_1"/>
    <property type="match status" value="1"/>
</dbReference>
<dbReference type="Gene3D" id="3.40.50.300">
    <property type="entry name" value="P-loop containing nucleotide triphosphate hydrolases"/>
    <property type="match status" value="1"/>
</dbReference>
<evidence type="ECO:0000313" key="5">
    <source>
        <dbReference type="EMBL" id="MBP0462357.1"/>
    </source>
</evidence>
<keyword evidence="1" id="KW-0813">Transport</keyword>
<accession>A0ABS4AP51</accession>
<sequence>MPEGPMIAQLDLELRGVRKRYGSFLAVDGVSLKVEKGQFVCLLGPSGCGKTTTLRCVAGLEEPDEGDILIGGRQVTGDPPWKRDIAMMFQDFALFPHMSVAKQVGFGLEMLKKPRAEIGKRVAEVLAAFEIAHLAERRPAQLSGGQKQRVALARAMITEPRILLLDEPIGALDYALREAVMLELKALQQRTGISFIWVTHDQNEAFSLGDHVVVMNHARIEQQGPPEDLLSRPRTAFVAGFIQGNNVLRGKAGAAEAGVLPVETADGRFHVPIIGAAPAPGSEVSFSVRAERIEEGENDLPNRIAARCTTVEYFGAFRRHVLSSGSGVTLKWDQFGALPPRLRAGTETTLGWRTEDSVLHA</sequence>
<dbReference type="InterPro" id="IPR050093">
    <property type="entry name" value="ABC_SmlMolc_Importer"/>
</dbReference>
<dbReference type="InterPro" id="IPR017871">
    <property type="entry name" value="ABC_transporter-like_CS"/>
</dbReference>